<feature type="domain" description="Cleavage stimulation factor subunit 2 hinge" evidence="4">
    <location>
        <begin position="4"/>
        <end position="83"/>
    </location>
</feature>
<evidence type="ECO:0000259" key="4">
    <source>
        <dbReference type="Pfam" id="PF14327"/>
    </source>
</evidence>
<dbReference type="STRING" id="425265.A8Q2K5"/>
<dbReference type="GeneID" id="5854711"/>
<keyword evidence="2" id="KW-0539">Nucleus</keyword>
<dbReference type="InterPro" id="IPR038192">
    <property type="entry name" value="CSTF_C_sf"/>
</dbReference>
<dbReference type="VEuPathDB" id="FungiDB:MGL_2205"/>
<evidence type="ECO:0000256" key="2">
    <source>
        <dbReference type="ARBA" id="ARBA00023242"/>
    </source>
</evidence>
<dbReference type="AlphaFoldDB" id="A8Q2K5"/>
<dbReference type="GO" id="GO:0003729">
    <property type="term" value="F:mRNA binding"/>
    <property type="evidence" value="ECO:0007669"/>
    <property type="project" value="TreeGrafter"/>
</dbReference>
<feature type="domain" description="Transcription termination and cleavage factor C-terminal" evidence="3">
    <location>
        <begin position="157"/>
        <end position="193"/>
    </location>
</feature>
<dbReference type="Gene3D" id="1.25.40.630">
    <property type="match status" value="1"/>
</dbReference>
<organism evidence="5 6">
    <name type="scientific">Malassezia globosa (strain ATCC MYA-4612 / CBS 7966)</name>
    <name type="common">Dandruff-associated fungus</name>
    <dbReference type="NCBI Taxonomy" id="425265"/>
    <lineage>
        <taxon>Eukaryota</taxon>
        <taxon>Fungi</taxon>
        <taxon>Dikarya</taxon>
        <taxon>Basidiomycota</taxon>
        <taxon>Ustilaginomycotina</taxon>
        <taxon>Malasseziomycetes</taxon>
        <taxon>Malasseziales</taxon>
        <taxon>Malasseziaceae</taxon>
        <taxon>Malassezia</taxon>
    </lineage>
</organism>
<dbReference type="Pfam" id="PF14304">
    <property type="entry name" value="CSTF_C"/>
    <property type="match status" value="1"/>
</dbReference>
<evidence type="ECO:0008006" key="7">
    <source>
        <dbReference type="Google" id="ProtNLM"/>
    </source>
</evidence>
<dbReference type="InterPro" id="IPR026896">
    <property type="entry name" value="CSTF_C"/>
</dbReference>
<dbReference type="PANTHER" id="PTHR45735">
    <property type="entry name" value="CLEAVAGE STIMULATION FACTOR SUBUNIT 2"/>
    <property type="match status" value="1"/>
</dbReference>
<dbReference type="PANTHER" id="PTHR45735:SF2">
    <property type="entry name" value="CLEAVAGE STIMULATION FACTOR SUBUNIT 2"/>
    <property type="match status" value="1"/>
</dbReference>
<dbReference type="Gene3D" id="1.10.20.70">
    <property type="entry name" value="Transcription termination and cleavage factor, C-terminal domain"/>
    <property type="match status" value="1"/>
</dbReference>
<dbReference type="GO" id="GO:0005847">
    <property type="term" value="C:mRNA cleavage and polyadenylation specificity factor complex"/>
    <property type="evidence" value="ECO:0007669"/>
    <property type="project" value="TreeGrafter"/>
</dbReference>
<dbReference type="OMA" id="RVMQMSR"/>
<reference evidence="5 6" key="1">
    <citation type="journal article" date="2007" name="Proc. Natl. Acad. Sci. U.S.A.">
        <title>Dandruff-associated Malassezia genomes reveal convergent and divergent virulence traits shared with plant and human fungal pathogens.</title>
        <authorList>
            <person name="Xu J."/>
            <person name="Saunders C.W."/>
            <person name="Hu P."/>
            <person name="Grant R.A."/>
            <person name="Boekhout T."/>
            <person name="Kuramae E.E."/>
            <person name="Kronstad J.W."/>
            <person name="Deangelis Y.M."/>
            <person name="Reeder N.L."/>
            <person name="Johnstone K.R."/>
            <person name="Leland M."/>
            <person name="Fieno A.M."/>
            <person name="Begley W.M."/>
            <person name="Sun Y."/>
            <person name="Lacey M.P."/>
            <person name="Chaudhary T."/>
            <person name="Keough T."/>
            <person name="Chu L."/>
            <person name="Sears R."/>
            <person name="Yuan B."/>
            <person name="Dawson T.L.Jr."/>
        </authorList>
    </citation>
    <scope>NUCLEOTIDE SEQUENCE [LARGE SCALE GENOMIC DNA]</scope>
    <source>
        <strain evidence="6">ATCC MYA-4612 / CBS 7966</strain>
    </source>
</reference>
<evidence type="ECO:0000259" key="3">
    <source>
        <dbReference type="Pfam" id="PF14304"/>
    </source>
</evidence>
<proteinExistence type="predicted"/>
<evidence type="ECO:0000313" key="5">
    <source>
        <dbReference type="EMBL" id="EDP43195.1"/>
    </source>
</evidence>
<gene>
    <name evidence="5" type="ORF">MGL_2205</name>
</gene>
<dbReference type="InterPro" id="IPR025742">
    <property type="entry name" value="CSTF2_hinge"/>
</dbReference>
<protein>
    <recommendedName>
        <fullName evidence="7">Cleavage stimulation factor subunit 2 hinge domain-containing protein</fullName>
    </recommendedName>
</protein>
<dbReference type="Pfam" id="PF14327">
    <property type="entry name" value="CSTF2_hinge"/>
    <property type="match status" value="1"/>
</dbReference>
<dbReference type="Proteomes" id="UP000008837">
    <property type="component" value="Unassembled WGS sequence"/>
</dbReference>
<evidence type="ECO:0000313" key="6">
    <source>
        <dbReference type="Proteomes" id="UP000008837"/>
    </source>
</evidence>
<dbReference type="KEGG" id="mgl:MGL_2205"/>
<dbReference type="InParanoid" id="A8Q2K5"/>
<accession>A8Q2K5</accession>
<dbReference type="EMBL" id="AAYY01000008">
    <property type="protein sequence ID" value="EDP43195.1"/>
    <property type="molecule type" value="Genomic_DNA"/>
</dbReference>
<sequence>MPLLPEGVPIAPGVSATDVITQTIASLPPNQLMDILTQMKSLTTHAPEQARHLLISHPQLAYAIFHAMLMMNVVDPAVVQRVVNETGPASGFPAVPPGSVMGPALGAPPLHPMHPDPIAARSPQPPLMPAPGPSPIPTAAPAPVAAPAPMLHAPQLDEQQRQLLHQVLQLTPEQIQALPPEQRAGILQLKAQFGH</sequence>
<comment type="subcellular location">
    <subcellularLocation>
        <location evidence="1">Nucleus</location>
    </subcellularLocation>
</comment>
<dbReference type="GO" id="GO:0031124">
    <property type="term" value="P:mRNA 3'-end processing"/>
    <property type="evidence" value="ECO:0007669"/>
    <property type="project" value="InterPro"/>
</dbReference>
<keyword evidence="6" id="KW-1185">Reference proteome</keyword>
<evidence type="ECO:0000256" key="1">
    <source>
        <dbReference type="ARBA" id="ARBA00004123"/>
    </source>
</evidence>
<comment type="caution">
    <text evidence="5">The sequence shown here is derived from an EMBL/GenBank/DDBJ whole genome shotgun (WGS) entry which is preliminary data.</text>
</comment>
<dbReference type="RefSeq" id="XP_001730409.1">
    <property type="nucleotide sequence ID" value="XM_001730357.1"/>
</dbReference>
<name>A8Q2K5_MALGO</name>
<dbReference type="OrthoDB" id="272703at2759"/>